<evidence type="ECO:0000256" key="2">
    <source>
        <dbReference type="ARBA" id="ARBA00006566"/>
    </source>
</evidence>
<evidence type="ECO:0000256" key="6">
    <source>
        <dbReference type="ARBA" id="ARBA00022741"/>
    </source>
</evidence>
<name>A0A3M7FWI0_HORWE</name>
<dbReference type="InterPro" id="IPR020568">
    <property type="entry name" value="Ribosomal_Su5_D2-typ_SF"/>
</dbReference>
<keyword evidence="5" id="KW-0808">Transferase</keyword>
<dbReference type="GO" id="GO:0005829">
    <property type="term" value="C:cytosol"/>
    <property type="evidence" value="ECO:0007669"/>
    <property type="project" value="TreeGrafter"/>
</dbReference>
<dbReference type="FunFam" id="3.30.70.3170:FF:000002">
    <property type="entry name" value="Galactokinase"/>
    <property type="match status" value="1"/>
</dbReference>
<proteinExistence type="inferred from homology"/>
<dbReference type="AlphaFoldDB" id="A0A3M7FWI0"/>
<evidence type="ECO:0000259" key="19">
    <source>
        <dbReference type="Pfam" id="PF10509"/>
    </source>
</evidence>
<dbReference type="InterPro" id="IPR000705">
    <property type="entry name" value="Galactokinase"/>
</dbReference>
<dbReference type="SUPFAM" id="SSF54211">
    <property type="entry name" value="Ribosomal protein S5 domain 2-like"/>
    <property type="match status" value="1"/>
</dbReference>
<evidence type="ECO:0000256" key="7">
    <source>
        <dbReference type="ARBA" id="ARBA00022777"/>
    </source>
</evidence>
<dbReference type="PROSITE" id="PS00106">
    <property type="entry name" value="GALACTOKINASE"/>
    <property type="match status" value="1"/>
</dbReference>
<keyword evidence="12" id="KW-0753">Steroid metabolism</keyword>
<dbReference type="GO" id="GO:0004335">
    <property type="term" value="F:galactokinase activity"/>
    <property type="evidence" value="ECO:0007669"/>
    <property type="project" value="UniProtKB-EC"/>
</dbReference>
<keyword evidence="11" id="KW-1207">Sterol metabolism</keyword>
<comment type="caution">
    <text evidence="20">The sequence shown here is derived from an EMBL/GenBank/DDBJ whole genome shotgun (WGS) entry which is preliminary data.</text>
</comment>
<keyword evidence="10" id="KW-0299">Galactose metabolism</keyword>
<dbReference type="GO" id="GO:0005524">
    <property type="term" value="F:ATP binding"/>
    <property type="evidence" value="ECO:0007669"/>
    <property type="project" value="UniProtKB-KW"/>
</dbReference>
<dbReference type="FunFam" id="3.30.230.10:FF:000056">
    <property type="entry name" value="GAL1p Galactokinase"/>
    <property type="match status" value="1"/>
</dbReference>
<keyword evidence="9" id="KW-0444">Lipid biosynthesis</keyword>
<dbReference type="PROSITE" id="PS00627">
    <property type="entry name" value="GHMP_KINASES_ATP"/>
    <property type="match status" value="1"/>
</dbReference>
<dbReference type="InterPro" id="IPR006204">
    <property type="entry name" value="GHMP_kinase_N_dom"/>
</dbReference>
<dbReference type="InterPro" id="IPR014721">
    <property type="entry name" value="Ribsml_uS5_D2-typ_fold_subgr"/>
</dbReference>
<keyword evidence="8" id="KW-0067">ATP-binding</keyword>
<comment type="pathway">
    <text evidence="1">Carbohydrate metabolism; galactose metabolism.</text>
</comment>
<dbReference type="InterPro" id="IPR006203">
    <property type="entry name" value="GHMP_knse_ATP-bd_CS"/>
</dbReference>
<evidence type="ECO:0000313" key="20">
    <source>
        <dbReference type="EMBL" id="RMY93239.1"/>
    </source>
</evidence>
<dbReference type="Pfam" id="PF10509">
    <property type="entry name" value="GalKase_gal_bdg"/>
    <property type="match status" value="1"/>
</dbReference>
<dbReference type="PRINTS" id="PR00473">
    <property type="entry name" value="GALCTOKINASE"/>
</dbReference>
<dbReference type="PANTHER" id="PTHR10457">
    <property type="entry name" value="MEVALONATE KINASE/GALACTOKINASE"/>
    <property type="match status" value="1"/>
</dbReference>
<evidence type="ECO:0000256" key="3">
    <source>
        <dbReference type="ARBA" id="ARBA00012315"/>
    </source>
</evidence>
<dbReference type="EC" id="2.7.1.6" evidence="3"/>
<comment type="catalytic activity">
    <reaction evidence="15">
        <text>alpha-D-galactose + ATP = alpha-D-galactose 1-phosphate + ADP + H(+)</text>
        <dbReference type="Rhea" id="RHEA:13553"/>
        <dbReference type="ChEBI" id="CHEBI:15378"/>
        <dbReference type="ChEBI" id="CHEBI:28061"/>
        <dbReference type="ChEBI" id="CHEBI:30616"/>
        <dbReference type="ChEBI" id="CHEBI:58336"/>
        <dbReference type="ChEBI" id="CHEBI:456216"/>
        <dbReference type="EC" id="2.7.1.6"/>
    </reaction>
    <physiologicalReaction direction="left-to-right" evidence="15">
        <dbReference type="Rhea" id="RHEA:13554"/>
    </physiologicalReaction>
</comment>
<feature type="domain" description="GHMP kinase N-terminal" evidence="17">
    <location>
        <begin position="131"/>
        <end position="216"/>
    </location>
</feature>
<evidence type="ECO:0000256" key="10">
    <source>
        <dbReference type="ARBA" id="ARBA00023144"/>
    </source>
</evidence>
<feature type="domain" description="GHMP kinase C-terminal" evidence="18">
    <location>
        <begin position="415"/>
        <end position="487"/>
    </location>
</feature>
<dbReference type="Pfam" id="PF00288">
    <property type="entry name" value="GHMP_kinases_N"/>
    <property type="match status" value="1"/>
</dbReference>
<keyword evidence="12" id="KW-0443">Lipid metabolism</keyword>
<dbReference type="FunFam" id="1.20.1440.340:FF:000003">
    <property type="entry name" value="GAL1p Galactokinase"/>
    <property type="match status" value="1"/>
</dbReference>
<dbReference type="GO" id="GO:0006012">
    <property type="term" value="P:galactose metabolic process"/>
    <property type="evidence" value="ECO:0007669"/>
    <property type="project" value="UniProtKB-UniPathway"/>
</dbReference>
<dbReference type="EMBL" id="QWIQ01000334">
    <property type="protein sequence ID" value="RMY93239.1"/>
    <property type="molecule type" value="Genomic_DNA"/>
</dbReference>
<sequence>MDVPIATSLKEVYPEDAIEGQTKRWNNLITKFKQEYGKLPDFISRSPGRVNIIGEHIDYCLYEVLPMAIEADVLIAVSVHPESPGPSKVRLVNVHPQKFENKEFEVPETGDVHIDPSTLEWANYFKSGLKGATELLRKSKSDFKKSIGMDVVADGTVPSGGGLSSSAAFTCTSALAVMHANGVEKVDKKQLCEVAIVSERSVGVNSGGMDQAASVFPHRGNALYVSFVPELSAKNIAFPEMKSPLVFVIAQSFVAADKHITAPVCYNLRVVEVTLAALVLSKIFGLKDLPSDASPLGYSLRTFHDLYFTQKEGVKDNYSVSKSDFQTQLQDLVEKIDQYLPQEEGYTRQQMSEITGISVEELEQKYMTKFPIRADKFKLRQRALHVFGEAIRVIRFNELLSSPPPQNEQENEQLLKSLGELMNDTQDSCREIYENSCPELDELCKLARSAGAYGSRLTGAGWGGCSVHLVPESKVDAVKQKWIDQYYSKKFPDMTEDKLKEAIVDINNQHFRLLDLPPELQLRIFELTVVQEEPIRVNFPCAWSFSRRGLGLCSANEKGSDDMAESAYHATRRAWNAGGKTLCSQPALSKLCRAVRHDALKLFYGKNVFEMAYCDAYKCEAIVRWAKGIGAENRRLLKDVVATDTEDDVGPRVVGEFVASLADFDATIVKVDGEQGSNYRVARAVSHRHAARRAYASAATSHPTPPPTHQQPPNPASQPAPIASNTQPMLHMQQPPLRQPSARERQAKNWPPSDAGVKYILLGSIIGMPALCWFYYEHRRKHMDELRHAQLKEVQDRYRRQGGTAI</sequence>
<keyword evidence="7" id="KW-0418">Kinase</keyword>
<gene>
    <name evidence="20" type="ORF">D0862_09254</name>
</gene>
<keyword evidence="13" id="KW-0119">Carbohydrate metabolism</keyword>
<dbReference type="PRINTS" id="PR00959">
    <property type="entry name" value="MEVGALKINASE"/>
</dbReference>
<evidence type="ECO:0000256" key="15">
    <source>
        <dbReference type="ARBA" id="ARBA00049538"/>
    </source>
</evidence>
<evidence type="ECO:0000259" key="17">
    <source>
        <dbReference type="Pfam" id="PF00288"/>
    </source>
</evidence>
<evidence type="ECO:0000256" key="4">
    <source>
        <dbReference type="ARBA" id="ARBA00019487"/>
    </source>
</evidence>
<dbReference type="UniPathway" id="UPA00214"/>
<evidence type="ECO:0000259" key="18">
    <source>
        <dbReference type="Pfam" id="PF08544"/>
    </source>
</evidence>
<accession>A0A3M7FWI0</accession>
<dbReference type="GO" id="GO:0000411">
    <property type="term" value="P:positive regulation of transcription by galactose"/>
    <property type="evidence" value="ECO:0007669"/>
    <property type="project" value="UniProtKB-ARBA"/>
</dbReference>
<dbReference type="GO" id="GO:0016126">
    <property type="term" value="P:sterol biosynthetic process"/>
    <property type="evidence" value="ECO:0007669"/>
    <property type="project" value="UniProtKB-KW"/>
</dbReference>
<evidence type="ECO:0000256" key="13">
    <source>
        <dbReference type="ARBA" id="ARBA00023277"/>
    </source>
</evidence>
<dbReference type="Gene3D" id="1.20.1440.340">
    <property type="match status" value="1"/>
</dbReference>
<feature type="domain" description="Galactokinase N-terminal" evidence="19">
    <location>
        <begin position="31"/>
        <end position="78"/>
    </location>
</feature>
<dbReference type="InterPro" id="IPR036554">
    <property type="entry name" value="GHMP_kinase_C_sf"/>
</dbReference>
<dbReference type="Pfam" id="PF08544">
    <property type="entry name" value="GHMP_kinases_C"/>
    <property type="match status" value="1"/>
</dbReference>
<evidence type="ECO:0000256" key="16">
    <source>
        <dbReference type="SAM" id="MobiDB-lite"/>
    </source>
</evidence>
<evidence type="ECO:0000256" key="12">
    <source>
        <dbReference type="ARBA" id="ARBA00023221"/>
    </source>
</evidence>
<dbReference type="InterPro" id="IPR019539">
    <property type="entry name" value="GalKase_N"/>
</dbReference>
<dbReference type="SUPFAM" id="SSF55060">
    <property type="entry name" value="GHMP Kinase, C-terminal domain"/>
    <property type="match status" value="1"/>
</dbReference>
<dbReference type="Gene3D" id="3.30.70.3170">
    <property type="match status" value="1"/>
</dbReference>
<organism evidence="20 21">
    <name type="scientific">Hortaea werneckii</name>
    <name type="common">Black yeast</name>
    <name type="synonym">Cladosporium werneckii</name>
    <dbReference type="NCBI Taxonomy" id="91943"/>
    <lineage>
        <taxon>Eukaryota</taxon>
        <taxon>Fungi</taxon>
        <taxon>Dikarya</taxon>
        <taxon>Ascomycota</taxon>
        <taxon>Pezizomycotina</taxon>
        <taxon>Dothideomycetes</taxon>
        <taxon>Dothideomycetidae</taxon>
        <taxon>Mycosphaerellales</taxon>
        <taxon>Teratosphaeriaceae</taxon>
        <taxon>Hortaea</taxon>
    </lineage>
</organism>
<evidence type="ECO:0000256" key="5">
    <source>
        <dbReference type="ARBA" id="ARBA00022679"/>
    </source>
</evidence>
<dbReference type="InterPro" id="IPR013750">
    <property type="entry name" value="GHMP_kinase_C_dom"/>
</dbReference>
<evidence type="ECO:0000256" key="8">
    <source>
        <dbReference type="ARBA" id="ARBA00022840"/>
    </source>
</evidence>
<dbReference type="NCBIfam" id="TIGR00131">
    <property type="entry name" value="gal_kin"/>
    <property type="match status" value="1"/>
</dbReference>
<reference evidence="20 21" key="1">
    <citation type="journal article" date="2018" name="BMC Genomics">
        <title>Genomic evidence for intraspecific hybridization in a clonal and extremely halotolerant yeast.</title>
        <authorList>
            <person name="Gostincar C."/>
            <person name="Stajich J.E."/>
            <person name="Zupancic J."/>
            <person name="Zalar P."/>
            <person name="Gunde-Cimerman N."/>
        </authorList>
    </citation>
    <scope>NUCLEOTIDE SEQUENCE [LARGE SCALE GENOMIC DNA]</scope>
    <source>
        <strain evidence="20 21">EXF-171</strain>
    </source>
</reference>
<keyword evidence="6" id="KW-0547">Nucleotide-binding</keyword>
<dbReference type="Gene3D" id="3.30.230.10">
    <property type="match status" value="1"/>
</dbReference>
<feature type="region of interest" description="Disordered" evidence="16">
    <location>
        <begin position="731"/>
        <end position="750"/>
    </location>
</feature>
<evidence type="ECO:0000256" key="11">
    <source>
        <dbReference type="ARBA" id="ARBA00023166"/>
    </source>
</evidence>
<comment type="similarity">
    <text evidence="2">Belongs to the GHMP kinase family. GalK subfamily.</text>
</comment>
<evidence type="ECO:0000256" key="1">
    <source>
        <dbReference type="ARBA" id="ARBA00004947"/>
    </source>
</evidence>
<evidence type="ECO:0000256" key="14">
    <source>
        <dbReference type="ARBA" id="ARBA00029590"/>
    </source>
</evidence>
<protein>
    <recommendedName>
        <fullName evidence="4">Galactokinase</fullName>
        <ecNumber evidence="3">2.7.1.6</ecNumber>
    </recommendedName>
    <alternativeName>
        <fullName evidence="14">Galactose kinase</fullName>
    </alternativeName>
</protein>
<evidence type="ECO:0000256" key="9">
    <source>
        <dbReference type="ARBA" id="ARBA00023011"/>
    </source>
</evidence>
<feature type="compositionally biased region" description="Low complexity" evidence="16">
    <location>
        <begin position="693"/>
        <end position="702"/>
    </location>
</feature>
<feature type="region of interest" description="Disordered" evidence="16">
    <location>
        <begin position="692"/>
        <end position="726"/>
    </location>
</feature>
<dbReference type="PANTHER" id="PTHR10457:SF7">
    <property type="entry name" value="GALACTOKINASE-RELATED"/>
    <property type="match status" value="1"/>
</dbReference>
<keyword evidence="9" id="KW-0756">Sterol biosynthesis</keyword>
<dbReference type="InterPro" id="IPR019741">
    <property type="entry name" value="Galactokinase_CS"/>
</dbReference>
<keyword evidence="9" id="KW-0752">Steroid biosynthesis</keyword>
<feature type="compositionally biased region" description="Pro residues" evidence="16">
    <location>
        <begin position="703"/>
        <end position="718"/>
    </location>
</feature>
<evidence type="ECO:0000313" key="21">
    <source>
        <dbReference type="Proteomes" id="UP000281468"/>
    </source>
</evidence>
<dbReference type="Proteomes" id="UP000281468">
    <property type="component" value="Unassembled WGS sequence"/>
</dbReference>